<evidence type="ECO:0000256" key="3">
    <source>
        <dbReference type="ARBA" id="ARBA00022989"/>
    </source>
</evidence>
<reference evidence="6 7" key="1">
    <citation type="submission" date="2022-08" db="EMBL/GenBank/DDBJ databases">
        <title>Paenibacillus endoradicis sp. nov., Paenibacillus radicibacter sp. nov and Paenibacillus pararadicis sp. nov., three cold-adapted plant growth-promoting bacteria isolated from root of Larix gmelinii in Great Khingan.</title>
        <authorList>
            <person name="Xue H."/>
        </authorList>
    </citation>
    <scope>NUCLEOTIDE SEQUENCE [LARGE SCALE GENOMIC DNA]</scope>
    <source>
        <strain evidence="6 7">N5-1-1-5</strain>
    </source>
</reference>
<dbReference type="EMBL" id="JANQBD010000011">
    <property type="protein sequence ID" value="MCR8632767.1"/>
    <property type="molecule type" value="Genomic_DNA"/>
</dbReference>
<keyword evidence="3 5" id="KW-1133">Transmembrane helix</keyword>
<organism evidence="6 7">
    <name type="scientific">Paenibacillus radicis</name>
    <name type="common">ex Xue et al. 2023</name>
    <dbReference type="NCBI Taxonomy" id="2972489"/>
    <lineage>
        <taxon>Bacteria</taxon>
        <taxon>Bacillati</taxon>
        <taxon>Bacillota</taxon>
        <taxon>Bacilli</taxon>
        <taxon>Bacillales</taxon>
        <taxon>Paenibacillaceae</taxon>
        <taxon>Paenibacillus</taxon>
    </lineage>
</organism>
<comment type="caution">
    <text evidence="6">The sequence shown here is derived from an EMBL/GenBank/DDBJ whole genome shotgun (WGS) entry which is preliminary data.</text>
</comment>
<gene>
    <name evidence="6" type="ORF">NV381_16310</name>
</gene>
<protein>
    <submittedName>
        <fullName evidence="6">DoxX family protein</fullName>
    </submittedName>
</protein>
<evidence type="ECO:0000256" key="2">
    <source>
        <dbReference type="ARBA" id="ARBA00022692"/>
    </source>
</evidence>
<keyword evidence="4 5" id="KW-0472">Membrane</keyword>
<sequence>MKWAVRILQGLVGVMFLLTGFMKLSGNPDQIEAFNEIYGYGSGFMYVVGGIEVLLAAGLLLGFWRNKLVSVSSGALIIVMAGAVFTHLKAGQGFGIAVTPLVLLVLSLIVFLGQKKFMKT</sequence>
<keyword evidence="7" id="KW-1185">Reference proteome</keyword>
<feature type="transmembrane region" description="Helical" evidence="5">
    <location>
        <begin position="7"/>
        <end position="25"/>
    </location>
</feature>
<dbReference type="Pfam" id="PF13564">
    <property type="entry name" value="DoxX_2"/>
    <property type="match status" value="1"/>
</dbReference>
<dbReference type="InterPro" id="IPR032808">
    <property type="entry name" value="DoxX"/>
</dbReference>
<keyword evidence="2 5" id="KW-0812">Transmembrane</keyword>
<feature type="transmembrane region" description="Helical" evidence="5">
    <location>
        <begin position="37"/>
        <end position="61"/>
    </location>
</feature>
<evidence type="ECO:0000256" key="4">
    <source>
        <dbReference type="ARBA" id="ARBA00023136"/>
    </source>
</evidence>
<comment type="subcellular location">
    <subcellularLocation>
        <location evidence="1">Membrane</location>
        <topology evidence="1">Multi-pass membrane protein</topology>
    </subcellularLocation>
</comment>
<evidence type="ECO:0000256" key="1">
    <source>
        <dbReference type="ARBA" id="ARBA00004141"/>
    </source>
</evidence>
<evidence type="ECO:0000313" key="7">
    <source>
        <dbReference type="Proteomes" id="UP001300012"/>
    </source>
</evidence>
<dbReference type="RefSeq" id="WP_258214353.1">
    <property type="nucleotide sequence ID" value="NZ_JANQBD010000011.1"/>
</dbReference>
<evidence type="ECO:0000313" key="6">
    <source>
        <dbReference type="EMBL" id="MCR8632767.1"/>
    </source>
</evidence>
<feature type="transmembrane region" description="Helical" evidence="5">
    <location>
        <begin position="94"/>
        <end position="113"/>
    </location>
</feature>
<accession>A0ABT1YHW7</accession>
<evidence type="ECO:0000256" key="5">
    <source>
        <dbReference type="SAM" id="Phobius"/>
    </source>
</evidence>
<feature type="transmembrane region" description="Helical" evidence="5">
    <location>
        <begin position="68"/>
        <end position="88"/>
    </location>
</feature>
<dbReference type="Proteomes" id="UP001300012">
    <property type="component" value="Unassembled WGS sequence"/>
</dbReference>
<name>A0ABT1YHW7_9BACL</name>
<proteinExistence type="predicted"/>